<proteinExistence type="predicted"/>
<accession>A0A0A9WP40</accession>
<feature type="region of interest" description="Disordered" evidence="1">
    <location>
        <begin position="1"/>
        <end position="119"/>
    </location>
</feature>
<feature type="compositionally biased region" description="Low complexity" evidence="1">
    <location>
        <begin position="71"/>
        <end position="83"/>
    </location>
</feature>
<name>A0A0A9WP40_LYGHE</name>
<keyword evidence="2" id="KW-0176">Collagen</keyword>
<sequence length="263" mass="27197">SGSGLPCSTSQPGYPGQPGGACQPGQPGRPGQPGVQGPSTGTGQPGYPAQPGYPGKPGRPGQTGEQGPSTGTGQPGYPAQPGYPGRPGGQGQPVTGGCSQPSGTCAQPPYPGDQSGQPPVSVVTYPIPIVPSPGACPCYLVSPNSTDSQSTATPAPPQLPPGIPPNAIIGYIPVIFFPYCPGNSTNENEIQPMFPSALAVPYQCSQCSPHGGSRSLQLPSDIPKSLFFRFPRDNNVQEKHEPIEFGRRIQRRIRVKKIKHDTT</sequence>
<dbReference type="GO" id="GO:0005581">
    <property type="term" value="C:collagen trimer"/>
    <property type="evidence" value="ECO:0007669"/>
    <property type="project" value="UniProtKB-KW"/>
</dbReference>
<gene>
    <name evidence="2" type="primary">let-2_0</name>
    <name evidence="2" type="ORF">CM83_72450</name>
</gene>
<reference evidence="2" key="2">
    <citation type="submission" date="2014-07" db="EMBL/GenBank/DDBJ databases">
        <authorList>
            <person name="Hull J."/>
        </authorList>
    </citation>
    <scope>NUCLEOTIDE SEQUENCE</scope>
</reference>
<dbReference type="EMBL" id="GBHO01035336">
    <property type="protein sequence ID" value="JAG08268.1"/>
    <property type="molecule type" value="Transcribed_RNA"/>
</dbReference>
<evidence type="ECO:0000256" key="1">
    <source>
        <dbReference type="SAM" id="MobiDB-lite"/>
    </source>
</evidence>
<feature type="non-terminal residue" evidence="2">
    <location>
        <position position="1"/>
    </location>
</feature>
<organism evidence="2">
    <name type="scientific">Lygus hesperus</name>
    <name type="common">Western plant bug</name>
    <dbReference type="NCBI Taxonomy" id="30085"/>
    <lineage>
        <taxon>Eukaryota</taxon>
        <taxon>Metazoa</taxon>
        <taxon>Ecdysozoa</taxon>
        <taxon>Arthropoda</taxon>
        <taxon>Hexapoda</taxon>
        <taxon>Insecta</taxon>
        <taxon>Pterygota</taxon>
        <taxon>Neoptera</taxon>
        <taxon>Paraneoptera</taxon>
        <taxon>Hemiptera</taxon>
        <taxon>Heteroptera</taxon>
        <taxon>Panheteroptera</taxon>
        <taxon>Cimicomorpha</taxon>
        <taxon>Miridae</taxon>
        <taxon>Mirini</taxon>
        <taxon>Lygus</taxon>
    </lineage>
</organism>
<reference evidence="2" key="1">
    <citation type="journal article" date="2014" name="PLoS ONE">
        <title>Transcriptome-Based Identification of ABC Transporters in the Western Tarnished Plant Bug Lygus hesperus.</title>
        <authorList>
            <person name="Hull J.J."/>
            <person name="Chaney K."/>
            <person name="Geib S.M."/>
            <person name="Fabrick J.A."/>
            <person name="Brent C.S."/>
            <person name="Walsh D."/>
            <person name="Lavine L.C."/>
        </authorList>
    </citation>
    <scope>NUCLEOTIDE SEQUENCE</scope>
</reference>
<dbReference type="AlphaFoldDB" id="A0A0A9WP40"/>
<protein>
    <submittedName>
        <fullName evidence="2">Collagen alpha-2(IV) chain</fullName>
    </submittedName>
</protein>
<feature type="compositionally biased region" description="Polar residues" evidence="1">
    <location>
        <begin position="1"/>
        <end position="10"/>
    </location>
</feature>
<evidence type="ECO:0000313" key="2">
    <source>
        <dbReference type="EMBL" id="JAG08268.1"/>
    </source>
</evidence>
<feature type="compositionally biased region" description="Low complexity" evidence="1">
    <location>
        <begin position="32"/>
        <end position="53"/>
    </location>
</feature>